<keyword evidence="6" id="KW-1185">Reference proteome</keyword>
<dbReference type="SUPFAM" id="SSF46785">
    <property type="entry name" value="Winged helix' DNA-binding domain"/>
    <property type="match status" value="1"/>
</dbReference>
<dbReference type="Pfam" id="PF10557">
    <property type="entry name" value="Cullin_Nedd8"/>
    <property type="match status" value="1"/>
</dbReference>
<dbReference type="OrthoDB" id="27073at2759"/>
<evidence type="ECO:0000313" key="6">
    <source>
        <dbReference type="Proteomes" id="UP000007014"/>
    </source>
</evidence>
<dbReference type="InterPro" id="IPR016158">
    <property type="entry name" value="Cullin_homology"/>
</dbReference>
<dbReference type="Gene3D" id="3.30.230.130">
    <property type="entry name" value="Cullin, Chain C, Domain 2"/>
    <property type="match status" value="1"/>
</dbReference>
<dbReference type="STRING" id="280699.M1VIU5"/>
<dbReference type="EMBL" id="AP006495">
    <property type="protein sequence ID" value="BAM81118.1"/>
    <property type="molecule type" value="Genomic_DNA"/>
</dbReference>
<dbReference type="InterPro" id="IPR036390">
    <property type="entry name" value="WH_DNA-bd_sf"/>
</dbReference>
<evidence type="ECO:0000256" key="2">
    <source>
        <dbReference type="PROSITE-ProRule" id="PRU00330"/>
    </source>
</evidence>
<feature type="domain" description="Cullin family profile" evidence="4">
    <location>
        <begin position="376"/>
        <end position="607"/>
    </location>
</feature>
<dbReference type="InterPro" id="IPR036388">
    <property type="entry name" value="WH-like_DNA-bd_sf"/>
</dbReference>
<dbReference type="GO" id="GO:0031625">
    <property type="term" value="F:ubiquitin protein ligase binding"/>
    <property type="evidence" value="ECO:0007669"/>
    <property type="project" value="InterPro"/>
</dbReference>
<dbReference type="Pfam" id="PF00888">
    <property type="entry name" value="Cullin"/>
    <property type="match status" value="1"/>
</dbReference>
<gene>
    <name evidence="5" type="ORF">CYME_CMM291C</name>
</gene>
<dbReference type="SUPFAM" id="SSF74788">
    <property type="entry name" value="Cullin repeat-like"/>
    <property type="match status" value="1"/>
</dbReference>
<proteinExistence type="inferred from homology"/>
<evidence type="ECO:0000256" key="3">
    <source>
        <dbReference type="RuleBase" id="RU003829"/>
    </source>
</evidence>
<dbReference type="SMART" id="SM00884">
    <property type="entry name" value="Cullin_Nedd8"/>
    <property type="match status" value="1"/>
</dbReference>
<protein>
    <submittedName>
        <fullName evidence="5">Cullin 3</fullName>
    </submittedName>
</protein>
<dbReference type="PANTHER" id="PTHR11932">
    <property type="entry name" value="CULLIN"/>
    <property type="match status" value="1"/>
</dbReference>
<reference evidence="5 6" key="1">
    <citation type="journal article" date="2004" name="Nature">
        <title>Genome sequence of the ultrasmall unicellular red alga Cyanidioschyzon merolae 10D.</title>
        <authorList>
            <person name="Matsuzaki M."/>
            <person name="Misumi O."/>
            <person name="Shin-i T."/>
            <person name="Maruyama S."/>
            <person name="Takahara M."/>
            <person name="Miyagishima S."/>
            <person name="Mori T."/>
            <person name="Nishida K."/>
            <person name="Yagisawa F."/>
            <person name="Nishida K."/>
            <person name="Yoshida Y."/>
            <person name="Nishimura Y."/>
            <person name="Nakao S."/>
            <person name="Kobayashi T."/>
            <person name="Momoyama Y."/>
            <person name="Higashiyama T."/>
            <person name="Minoda A."/>
            <person name="Sano M."/>
            <person name="Nomoto H."/>
            <person name="Oishi K."/>
            <person name="Hayashi H."/>
            <person name="Ohta F."/>
            <person name="Nishizaka S."/>
            <person name="Haga S."/>
            <person name="Miura S."/>
            <person name="Morishita T."/>
            <person name="Kabeya Y."/>
            <person name="Terasawa K."/>
            <person name="Suzuki Y."/>
            <person name="Ishii Y."/>
            <person name="Asakawa S."/>
            <person name="Takano H."/>
            <person name="Ohta N."/>
            <person name="Kuroiwa H."/>
            <person name="Tanaka K."/>
            <person name="Shimizu N."/>
            <person name="Sugano S."/>
            <person name="Sato N."/>
            <person name="Nozaki H."/>
            <person name="Ogasawara N."/>
            <person name="Kohara Y."/>
            <person name="Kuroiwa T."/>
        </authorList>
    </citation>
    <scope>NUCLEOTIDE SEQUENCE [LARGE SCALE GENOMIC DNA]</scope>
    <source>
        <strain evidence="5 6">10D</strain>
    </source>
</reference>
<accession>M1VIU5</accession>
<dbReference type="RefSeq" id="XP_005537154.1">
    <property type="nucleotide sequence ID" value="XM_005537097.1"/>
</dbReference>
<dbReference type="InterPro" id="IPR059120">
    <property type="entry name" value="Cullin-like_AB"/>
</dbReference>
<sequence>MTSRKTRLTIQPFKYVSMSEVTLEQAQKSWEKLEKALVRIFARDHQDLSFEELYRTAYNLVLHRYGELLYEGLERGFHYQAQLVRSTVQSRAHRSEVLLESLRTRWQLYKNAVRTVRDVFMYADRSFIRSTGRTPVYELGMSAFRDDVLRDQTFATQLVDAMLDVVTRSRLGEQPPLTLLRDTLDMYIELDMYAEAFEGRFLRVSREFYTLAAARVLQTCSGRSYLQHVREWFLFEEKLANECLAVRTTRTALQTLLGEILLSEHLNEILDTTDTGFLQLLQSQRLEDLQMMYDLLMRIPEGVDAMRGRLAPYVREKVRADLVRGASALEQPLEWVARAMHLKDEFYNLLAALQMDPKFVRAVQEGFEEALNECPCAQEFLSLYIDKALRESPSISREATRAALEHASGLFRLLRNKDVFEQHYKVHLSRRLLRRFASNTVVPPSANDDAEQHFISKLREECGAVYTAKLEAILQDMRTSDELNAAYRRHQEMIQLYGSRARPMLQVCVITNGIWPVAEAPTAQIPACHPELVEITQEYEKFYHERHAKRRLQWLLHQGSAELCMRLSDEGPALSLKVTSLQMLILLLFNNAEALTVQEMLRLLQFPGLSPELMRALRALCDSRHAILVRAANGPVICNRDVFRVNKAFQSTTLDIDLTDTDHVDENAGVERAARSSELLERDRRPEITACVMRILKRRQELEHSQLVAQVIDELHNRFVPTVAEVKREIEALLEREYIARESDELTVYRYIP</sequence>
<reference evidence="5 6" key="2">
    <citation type="journal article" date="2007" name="BMC Biol.">
        <title>A 100%-complete sequence reveals unusually simple genomic features in the hot-spring red alga Cyanidioschyzon merolae.</title>
        <authorList>
            <person name="Nozaki H."/>
            <person name="Takano H."/>
            <person name="Misumi O."/>
            <person name="Terasawa K."/>
            <person name="Matsuzaki M."/>
            <person name="Maruyama S."/>
            <person name="Nishida K."/>
            <person name="Yagisawa F."/>
            <person name="Yoshida Y."/>
            <person name="Fujiwara T."/>
            <person name="Takio S."/>
            <person name="Tamura K."/>
            <person name="Chung S.J."/>
            <person name="Nakamura S."/>
            <person name="Kuroiwa H."/>
            <person name="Tanaka K."/>
            <person name="Sato N."/>
            <person name="Kuroiwa T."/>
        </authorList>
    </citation>
    <scope>NUCLEOTIDE SEQUENCE [LARGE SCALE GENOMIC DNA]</scope>
    <source>
        <strain evidence="5 6">10D</strain>
    </source>
</reference>
<evidence type="ECO:0000313" key="5">
    <source>
        <dbReference type="EMBL" id="BAM81118.1"/>
    </source>
</evidence>
<dbReference type="KEGG" id="cme:CYME_CMM291C"/>
<dbReference type="InterPro" id="IPR001373">
    <property type="entry name" value="Cullin_N"/>
</dbReference>
<dbReference type="InterPro" id="IPR019559">
    <property type="entry name" value="Cullin_neddylation_domain"/>
</dbReference>
<evidence type="ECO:0000256" key="1">
    <source>
        <dbReference type="ARBA" id="ARBA00006019"/>
    </source>
</evidence>
<dbReference type="GO" id="GO:0006511">
    <property type="term" value="P:ubiquitin-dependent protein catabolic process"/>
    <property type="evidence" value="ECO:0007669"/>
    <property type="project" value="InterPro"/>
</dbReference>
<dbReference type="Proteomes" id="UP000007014">
    <property type="component" value="Chromosome 13"/>
</dbReference>
<dbReference type="eggNOG" id="KOG2166">
    <property type="taxonomic scope" value="Eukaryota"/>
</dbReference>
<dbReference type="Gene3D" id="1.20.1310.10">
    <property type="entry name" value="Cullin Repeats"/>
    <property type="match status" value="4"/>
</dbReference>
<name>M1VIU5_CYAM1</name>
<dbReference type="SMART" id="SM00182">
    <property type="entry name" value="CULLIN"/>
    <property type="match status" value="1"/>
</dbReference>
<dbReference type="AlphaFoldDB" id="M1VIU5"/>
<dbReference type="Gene3D" id="1.10.10.10">
    <property type="entry name" value="Winged helix-like DNA-binding domain superfamily/Winged helix DNA-binding domain"/>
    <property type="match status" value="1"/>
</dbReference>
<comment type="similarity">
    <text evidence="1 2 3">Belongs to the cullin family.</text>
</comment>
<dbReference type="InterPro" id="IPR036317">
    <property type="entry name" value="Cullin_homology_sf"/>
</dbReference>
<organism evidence="5 6">
    <name type="scientific">Cyanidioschyzon merolae (strain NIES-3377 / 10D)</name>
    <name type="common">Unicellular red alga</name>
    <dbReference type="NCBI Taxonomy" id="280699"/>
    <lineage>
        <taxon>Eukaryota</taxon>
        <taxon>Rhodophyta</taxon>
        <taxon>Bangiophyceae</taxon>
        <taxon>Cyanidiales</taxon>
        <taxon>Cyanidiaceae</taxon>
        <taxon>Cyanidioschyzon</taxon>
    </lineage>
</organism>
<dbReference type="Pfam" id="PF26557">
    <property type="entry name" value="Cullin_AB"/>
    <property type="match status" value="1"/>
</dbReference>
<dbReference type="GeneID" id="16994926"/>
<evidence type="ECO:0000259" key="4">
    <source>
        <dbReference type="PROSITE" id="PS50069"/>
    </source>
</evidence>
<dbReference type="PROSITE" id="PS50069">
    <property type="entry name" value="CULLIN_2"/>
    <property type="match status" value="1"/>
</dbReference>
<dbReference type="InterPro" id="IPR016159">
    <property type="entry name" value="Cullin_repeat-like_dom_sf"/>
</dbReference>
<dbReference type="SUPFAM" id="SSF75632">
    <property type="entry name" value="Cullin homology domain"/>
    <property type="match status" value="1"/>
</dbReference>
<dbReference type="InterPro" id="IPR045093">
    <property type="entry name" value="Cullin"/>
</dbReference>